<dbReference type="PANTHER" id="PTHR13887">
    <property type="entry name" value="GLUTATHIONE S-TRANSFERASE KAPPA"/>
    <property type="match status" value="1"/>
</dbReference>
<dbReference type="PATRIC" id="fig|1136941.3.peg.3017"/>
<evidence type="ECO:0000313" key="8">
    <source>
        <dbReference type="EMBL" id="ALG85501.1"/>
    </source>
</evidence>
<organism evidence="8 9">
    <name type="scientific">Gordonia phthalatica</name>
    <dbReference type="NCBI Taxonomy" id="1136941"/>
    <lineage>
        <taxon>Bacteria</taxon>
        <taxon>Bacillati</taxon>
        <taxon>Actinomycetota</taxon>
        <taxon>Actinomycetes</taxon>
        <taxon>Mycobacteriales</taxon>
        <taxon>Gordoniaceae</taxon>
        <taxon>Gordonia</taxon>
    </lineage>
</organism>
<dbReference type="AlphaFoldDB" id="A0A0N9NI33"/>
<accession>A0A0N9NI33</accession>
<keyword evidence="5" id="KW-0676">Redox-active center</keyword>
<reference evidence="9" key="1">
    <citation type="submission" date="2015-06" db="EMBL/GenBank/DDBJ databases">
        <title>Complete genome sequence and metabolic analysis of phthalate degradation pathway in Gordonia sp. QH-11.</title>
        <authorList>
            <person name="Jin D."/>
            <person name="Kong X."/>
            <person name="Bai Z."/>
        </authorList>
    </citation>
    <scope>NUCLEOTIDE SEQUENCE [LARGE SCALE GENOMIC DNA]</scope>
    <source>
        <strain evidence="9">QH-11</strain>
    </source>
</reference>
<keyword evidence="9" id="KW-1185">Reference proteome</keyword>
<evidence type="ECO:0000256" key="2">
    <source>
        <dbReference type="ARBA" id="ARBA00022729"/>
    </source>
</evidence>
<keyword evidence="6" id="KW-1133">Transmembrane helix</keyword>
<reference evidence="8 9" key="2">
    <citation type="journal article" date="2017" name="Int. J. Syst. Evol. Microbiol.">
        <title>Gordonia phthalatica sp. nov., a di-n-butyl phthalate-degrading bacterium isolated from activated sludge.</title>
        <authorList>
            <person name="Jin D."/>
            <person name="Kong X."/>
            <person name="Jia M."/>
            <person name="Yu X."/>
            <person name="Wang X."/>
            <person name="Zhuang X."/>
            <person name="Deng Y."/>
            <person name="Bai Z."/>
        </authorList>
    </citation>
    <scope>NUCLEOTIDE SEQUENCE [LARGE SCALE GENOMIC DNA]</scope>
    <source>
        <strain evidence="8 9">QH-11</strain>
    </source>
</reference>
<name>A0A0N9NI33_9ACTN</name>
<sequence>MTNGKKPRENPDYQPQAAGASSYLYVGIGLAVVIALVVGGFIWMNNKSYPPVDDKVLAENASFIVGDKAAPITIDIFEDFHCEHCSEFEKQSGAAIRQNVIDGKIRARYHMLNFLDGASDSGDYSSRAAGAALCVARNDDREVFWKLHSALFQRWNDDLDNQKIADLAVANGASPVSRDCIAAGKLVDEARTMADASKGQLSNSTEGQVATPTVLLAGKQVENIGSGPGWLDEILAGARPTK</sequence>
<keyword evidence="8" id="KW-0413">Isomerase</keyword>
<dbReference type="InterPro" id="IPR036249">
    <property type="entry name" value="Thioredoxin-like_sf"/>
</dbReference>
<dbReference type="PANTHER" id="PTHR13887:SF14">
    <property type="entry name" value="DISULFIDE BOND FORMATION PROTEIN D"/>
    <property type="match status" value="1"/>
</dbReference>
<dbReference type="GO" id="GO:0016491">
    <property type="term" value="F:oxidoreductase activity"/>
    <property type="evidence" value="ECO:0007669"/>
    <property type="project" value="UniProtKB-KW"/>
</dbReference>
<keyword evidence="6" id="KW-0812">Transmembrane</keyword>
<evidence type="ECO:0000256" key="6">
    <source>
        <dbReference type="SAM" id="Phobius"/>
    </source>
</evidence>
<evidence type="ECO:0000313" key="9">
    <source>
        <dbReference type="Proteomes" id="UP000063789"/>
    </source>
</evidence>
<keyword evidence="4" id="KW-1015">Disulfide bond</keyword>
<evidence type="ECO:0000259" key="7">
    <source>
        <dbReference type="Pfam" id="PF13462"/>
    </source>
</evidence>
<keyword evidence="2" id="KW-0732">Signal</keyword>
<dbReference type="Gene3D" id="3.40.30.10">
    <property type="entry name" value="Glutaredoxin"/>
    <property type="match status" value="1"/>
</dbReference>
<dbReference type="InterPro" id="IPR012336">
    <property type="entry name" value="Thioredoxin-like_fold"/>
</dbReference>
<dbReference type="EMBL" id="CP011853">
    <property type="protein sequence ID" value="ALG85501.1"/>
    <property type="molecule type" value="Genomic_DNA"/>
</dbReference>
<dbReference type="GO" id="GO:0016853">
    <property type="term" value="F:isomerase activity"/>
    <property type="evidence" value="ECO:0007669"/>
    <property type="project" value="UniProtKB-KW"/>
</dbReference>
<keyword evidence="6" id="KW-0472">Membrane</keyword>
<evidence type="ECO:0000256" key="3">
    <source>
        <dbReference type="ARBA" id="ARBA00023002"/>
    </source>
</evidence>
<dbReference type="OrthoDB" id="117402at2"/>
<keyword evidence="3" id="KW-0560">Oxidoreductase</keyword>
<dbReference type="KEGG" id="goq:ACH46_14770"/>
<feature type="transmembrane region" description="Helical" evidence="6">
    <location>
        <begin position="20"/>
        <end position="43"/>
    </location>
</feature>
<dbReference type="Proteomes" id="UP000063789">
    <property type="component" value="Chromosome"/>
</dbReference>
<evidence type="ECO:0000256" key="1">
    <source>
        <dbReference type="ARBA" id="ARBA00005791"/>
    </source>
</evidence>
<evidence type="ECO:0000256" key="4">
    <source>
        <dbReference type="ARBA" id="ARBA00023157"/>
    </source>
</evidence>
<comment type="similarity">
    <text evidence="1">Belongs to the thioredoxin family. DsbA subfamily.</text>
</comment>
<gene>
    <name evidence="8" type="ORF">ACH46_14770</name>
</gene>
<feature type="domain" description="Thioredoxin-like fold" evidence="7">
    <location>
        <begin position="62"/>
        <end position="222"/>
    </location>
</feature>
<proteinExistence type="inferred from homology"/>
<protein>
    <submittedName>
        <fullName evidence="8">Protein-disulfide isomerase</fullName>
    </submittedName>
</protein>
<dbReference type="RefSeq" id="WP_062393589.1">
    <property type="nucleotide sequence ID" value="NZ_CP011853.1"/>
</dbReference>
<dbReference type="Pfam" id="PF13462">
    <property type="entry name" value="Thioredoxin_4"/>
    <property type="match status" value="1"/>
</dbReference>
<dbReference type="STRING" id="1136941.ACH46_14770"/>
<evidence type="ECO:0000256" key="5">
    <source>
        <dbReference type="ARBA" id="ARBA00023284"/>
    </source>
</evidence>
<dbReference type="SUPFAM" id="SSF52833">
    <property type="entry name" value="Thioredoxin-like"/>
    <property type="match status" value="1"/>
</dbReference>